<evidence type="ECO:0000313" key="2">
    <source>
        <dbReference type="Proteomes" id="UP000276133"/>
    </source>
</evidence>
<reference evidence="1 2" key="1">
    <citation type="journal article" date="2018" name="Sci. Rep.">
        <title>Genomic signatures of local adaptation to the degree of environmental predictability in rotifers.</title>
        <authorList>
            <person name="Franch-Gras L."/>
            <person name="Hahn C."/>
            <person name="Garcia-Roger E.M."/>
            <person name="Carmona M.J."/>
            <person name="Serra M."/>
            <person name="Gomez A."/>
        </authorList>
    </citation>
    <scope>NUCLEOTIDE SEQUENCE [LARGE SCALE GENOMIC DNA]</scope>
    <source>
        <strain evidence="1">HYR1</strain>
    </source>
</reference>
<keyword evidence="2" id="KW-1185">Reference proteome</keyword>
<comment type="caution">
    <text evidence="1">The sequence shown here is derived from an EMBL/GenBank/DDBJ whole genome shotgun (WGS) entry which is preliminary data.</text>
</comment>
<sequence>MKFCFKIFERSNIETLRSPNDLSLCSFRFSPRFDDLTFLENSVKNDVIYIIQLSGLNTYYTQKVSSIDNQSIE</sequence>
<dbReference type="EMBL" id="REGN01005182">
    <property type="protein sequence ID" value="RNA14461.1"/>
    <property type="molecule type" value="Genomic_DNA"/>
</dbReference>
<evidence type="ECO:0000313" key="1">
    <source>
        <dbReference type="EMBL" id="RNA14461.1"/>
    </source>
</evidence>
<gene>
    <name evidence="1" type="ORF">BpHYR1_035400</name>
</gene>
<proteinExistence type="predicted"/>
<dbReference type="AlphaFoldDB" id="A0A3M7QTR8"/>
<organism evidence="1 2">
    <name type="scientific">Brachionus plicatilis</name>
    <name type="common">Marine rotifer</name>
    <name type="synonym">Brachionus muelleri</name>
    <dbReference type="NCBI Taxonomy" id="10195"/>
    <lineage>
        <taxon>Eukaryota</taxon>
        <taxon>Metazoa</taxon>
        <taxon>Spiralia</taxon>
        <taxon>Gnathifera</taxon>
        <taxon>Rotifera</taxon>
        <taxon>Eurotatoria</taxon>
        <taxon>Monogononta</taxon>
        <taxon>Pseudotrocha</taxon>
        <taxon>Ploima</taxon>
        <taxon>Brachionidae</taxon>
        <taxon>Brachionus</taxon>
    </lineage>
</organism>
<accession>A0A3M7QTR8</accession>
<name>A0A3M7QTR8_BRAPC</name>
<dbReference type="Proteomes" id="UP000276133">
    <property type="component" value="Unassembled WGS sequence"/>
</dbReference>
<protein>
    <submittedName>
        <fullName evidence="1">Uncharacterized protein</fullName>
    </submittedName>
</protein>